<proteinExistence type="predicted"/>
<sequence>MDRVIKASAELYQVRHNTFEGWGDLFLICGEESVSITINSDYGVFAHNWTHCGCNPKEFLAKIDFNYCMKKLTDYKLYIKAPELYPIQVKQRIIEARREYEGLTKEEAREAWVDMLNADHDSGDLYFRELIDHHLFGKVFSDYEYLPDAKKIDPRCQDFWNYVWLPFVEQLKTELVQDSQAA</sequence>
<gene>
    <name evidence="1" type="ORF">I3X05_06595</name>
</gene>
<evidence type="ECO:0000313" key="1">
    <source>
        <dbReference type="EMBL" id="QPL54789.1"/>
    </source>
</evidence>
<evidence type="ECO:0000313" key="2">
    <source>
        <dbReference type="Proteomes" id="UP000594435"/>
    </source>
</evidence>
<dbReference type="EMBL" id="CP065217">
    <property type="protein sequence ID" value="QPL54789.1"/>
    <property type="molecule type" value="Genomic_DNA"/>
</dbReference>
<protein>
    <submittedName>
        <fullName evidence="1">Uncharacterized protein</fullName>
    </submittedName>
</protein>
<dbReference type="Proteomes" id="UP000594435">
    <property type="component" value="Chromosome 1"/>
</dbReference>
<reference evidence="1 2" key="1">
    <citation type="submission" date="2020-11" db="EMBL/GenBank/DDBJ databases">
        <title>Complete and Circularized Genome Assembly of a human isolate of Vibrio navarrensis biotype pommerensis with MiSeq and MinION Sequence Data.</title>
        <authorList>
            <person name="Schwartz K."/>
            <person name="Borowiak M."/>
            <person name="Deneke C."/>
            <person name="Balau V."/>
            <person name="Metelmann C."/>
            <person name="Strauch E."/>
        </authorList>
    </citation>
    <scope>NUCLEOTIDE SEQUENCE [LARGE SCALE GENOMIC DNA]</scope>
    <source>
        <strain evidence="1 2">20-VB00237</strain>
    </source>
</reference>
<dbReference type="AlphaFoldDB" id="A0AAJ4LVT3"/>
<dbReference type="RefSeq" id="WP_337971036.1">
    <property type="nucleotide sequence ID" value="NZ_CP065217.1"/>
</dbReference>
<dbReference type="InterPro" id="IPR058701">
    <property type="entry name" value="PhiTE_072-like"/>
</dbReference>
<name>A0AAJ4LVT3_9VIBR</name>
<organism evidence="1 2">
    <name type="scientific">Vibrio navarrensis</name>
    <dbReference type="NCBI Taxonomy" id="29495"/>
    <lineage>
        <taxon>Bacteria</taxon>
        <taxon>Pseudomonadati</taxon>
        <taxon>Pseudomonadota</taxon>
        <taxon>Gammaproteobacteria</taxon>
        <taxon>Vibrionales</taxon>
        <taxon>Vibrionaceae</taxon>
        <taxon>Vibrio</taxon>
    </lineage>
</organism>
<accession>A0AAJ4LVT3</accession>
<dbReference type="Pfam" id="PF26211">
    <property type="entry name" value="Phage_phiTE_072"/>
    <property type="match status" value="1"/>
</dbReference>